<dbReference type="OrthoDB" id="7875865at2"/>
<accession>A0A2T6B2C0</accession>
<dbReference type="AlphaFoldDB" id="A0A2T6B2C0"/>
<dbReference type="Proteomes" id="UP000244069">
    <property type="component" value="Unassembled WGS sequence"/>
</dbReference>
<dbReference type="EMBL" id="QBKN01000005">
    <property type="protein sequence ID" value="PTX50219.1"/>
    <property type="molecule type" value="Genomic_DNA"/>
</dbReference>
<proteinExistence type="predicted"/>
<dbReference type="RefSeq" id="WP_107975138.1">
    <property type="nucleotide sequence ID" value="NZ_BMEZ01000005.1"/>
</dbReference>
<comment type="caution">
    <text evidence="1">The sequence shown here is derived from an EMBL/GenBank/DDBJ whole genome shotgun (WGS) entry which is preliminary data.</text>
</comment>
<name>A0A2T6B2C0_9RHOB</name>
<protein>
    <submittedName>
        <fullName evidence="1">Uncharacterized protein</fullName>
    </submittedName>
</protein>
<reference evidence="1 2" key="1">
    <citation type="submission" date="2018-04" db="EMBL/GenBank/DDBJ databases">
        <title>Genomic Encyclopedia of Archaeal and Bacterial Type Strains, Phase II (KMG-II): from individual species to whole genera.</title>
        <authorList>
            <person name="Goeker M."/>
        </authorList>
    </citation>
    <scope>NUCLEOTIDE SEQUENCE [LARGE SCALE GENOMIC DNA]</scope>
    <source>
        <strain evidence="1 2">DSM 29329</strain>
    </source>
</reference>
<organism evidence="1 2">
    <name type="scientific">Allosediminivita pacifica</name>
    <dbReference type="NCBI Taxonomy" id="1267769"/>
    <lineage>
        <taxon>Bacteria</taxon>
        <taxon>Pseudomonadati</taxon>
        <taxon>Pseudomonadota</taxon>
        <taxon>Alphaproteobacteria</taxon>
        <taxon>Rhodobacterales</taxon>
        <taxon>Paracoccaceae</taxon>
        <taxon>Allosediminivita</taxon>
    </lineage>
</organism>
<evidence type="ECO:0000313" key="1">
    <source>
        <dbReference type="EMBL" id="PTX50219.1"/>
    </source>
</evidence>
<keyword evidence="2" id="KW-1185">Reference proteome</keyword>
<gene>
    <name evidence="1" type="ORF">C8N44_10579</name>
</gene>
<evidence type="ECO:0000313" key="2">
    <source>
        <dbReference type="Proteomes" id="UP000244069"/>
    </source>
</evidence>
<sequence>MADLKEAILDAKYVDLIALGDFIARDCALPVIDGSGNALPQASELAAAMFRWAAGADPQAGAQAETFMAPASDGTVPFFSETSTSGGNS</sequence>